<dbReference type="Gene3D" id="1.10.240.10">
    <property type="entry name" value="Tyrosyl-Transfer RNA Synthetase"/>
    <property type="match status" value="1"/>
</dbReference>
<feature type="region of interest" description="Disordered" evidence="2">
    <location>
        <begin position="34"/>
        <end position="54"/>
    </location>
</feature>
<organism>
    <name type="scientific">Bos taurus</name>
    <name type="common">Bovine</name>
    <dbReference type="NCBI Taxonomy" id="9913"/>
    <lineage>
        <taxon>Eukaryota</taxon>
        <taxon>Metazoa</taxon>
        <taxon>Chordata</taxon>
        <taxon>Craniata</taxon>
        <taxon>Vertebrata</taxon>
        <taxon>Euteleostomi</taxon>
        <taxon>Mammalia</taxon>
        <taxon>Eutheria</taxon>
        <taxon>Laurasiatheria</taxon>
        <taxon>Artiodactyla</taxon>
        <taxon>Ruminantia</taxon>
        <taxon>Pecora</taxon>
        <taxon>Bovidae</taxon>
        <taxon>Bovinae</taxon>
        <taxon>Bos</taxon>
    </lineage>
</organism>
<keyword id="KW-0903">Direct protein sequencing</keyword>
<protein>
    <recommendedName>
        <fullName evidence="1">Tryptophanyl-tRNA synthetase</fullName>
    </recommendedName>
</protein>
<proteinExistence type="evidence at protein level"/>
<dbReference type="InterPro" id="IPR014729">
    <property type="entry name" value="Rossmann-like_a/b/a_fold"/>
</dbReference>
<name>Q9TS88_BOVIN</name>
<reference key="1">
    <citation type="journal article" date="1993" name="Bioorg. Khim.">
        <title>Identification of the N-terminal peptide of bovine tryptophanyl-tRNA-synthetase.</title>
        <authorList>
            <person name="Egorov T.s.A."/>
            <person name="Kazakov V.K."/>
            <person name="Musoliamov A.K.h."/>
            <person name="Pustobaev V.N."/>
            <person name="Kovaleva G.K."/>
        </authorList>
    </citation>
    <scope>PROTEIN SEQUENCE</scope>
</reference>
<dbReference type="Gene3D" id="3.40.50.620">
    <property type="entry name" value="HUPs"/>
    <property type="match status" value="1"/>
</dbReference>
<evidence type="ECO:0000256" key="2">
    <source>
        <dbReference type="SAM" id="MobiDB-lite"/>
    </source>
</evidence>
<dbReference type="AlphaFoldDB" id="Q9TS88"/>
<dbReference type="PANTHER" id="PTHR10055:SF1">
    <property type="entry name" value="TRYPTOPHAN--TRNA LIGASE, CYTOPLASMIC"/>
    <property type="match status" value="1"/>
</dbReference>
<evidence type="ECO:0000256" key="1">
    <source>
        <dbReference type="ARBA" id="ARBA00030268"/>
    </source>
</evidence>
<accession>Q9TS88</accession>
<sequence>MADMSNGEQGCGSPLELFHSIAAQGELVRATAGEDYKVDCPPGDPAPESGEGLDATEADEDFVDPWTVQTSSAKGIFGFTDSDCIGKDRTDVQCLIPCAIDQDPYFRQFGGNCDVDVSFMYLTFFLEDDDKLEQIR</sequence>
<dbReference type="PANTHER" id="PTHR10055">
    <property type="entry name" value="TRYPTOPHANYL-TRNA SYNTHETASE"/>
    <property type="match status" value="1"/>
</dbReference>